<feature type="compositionally biased region" description="Basic and acidic residues" evidence="1">
    <location>
        <begin position="41"/>
        <end position="78"/>
    </location>
</feature>
<keyword evidence="3" id="KW-1185">Reference proteome</keyword>
<dbReference type="RefSeq" id="WP_137770513.1">
    <property type="nucleotide sequence ID" value="NZ_BAAAIS010000003.1"/>
</dbReference>
<feature type="compositionally biased region" description="Basic and acidic residues" evidence="1">
    <location>
        <begin position="1"/>
        <end position="18"/>
    </location>
</feature>
<sequence>MSVDPHVDYHSHDPKDEEPLSDNPAIREAQLHERRMRRALASKEDPMHDDESTVERMRRQAAEDEEAERTREETERDAGPGYDI</sequence>
<feature type="region of interest" description="Disordered" evidence="1">
    <location>
        <begin position="1"/>
        <end position="84"/>
    </location>
</feature>
<comment type="caution">
    <text evidence="2">The sequence shown here is derived from an EMBL/GenBank/DDBJ whole genome shotgun (WGS) entry which is preliminary data.</text>
</comment>
<protein>
    <submittedName>
        <fullName evidence="2">Uncharacterized protein</fullName>
    </submittedName>
</protein>
<reference evidence="3" key="1">
    <citation type="journal article" date="2019" name="Int. J. Syst. Evol. Microbiol.">
        <title>The Global Catalogue of Microorganisms (GCM) 10K type strain sequencing project: providing services to taxonomists for standard genome sequencing and annotation.</title>
        <authorList>
            <consortium name="The Broad Institute Genomics Platform"/>
            <consortium name="The Broad Institute Genome Sequencing Center for Infectious Disease"/>
            <person name="Wu L."/>
            <person name="Ma J."/>
        </authorList>
    </citation>
    <scope>NUCLEOTIDE SEQUENCE [LARGE SCALE GENOMIC DNA]</scope>
    <source>
        <strain evidence="3">JCM 11650</strain>
    </source>
</reference>
<organism evidence="2 3">
    <name type="scientific">Brachybacterium rhamnosum</name>
    <dbReference type="NCBI Taxonomy" id="173361"/>
    <lineage>
        <taxon>Bacteria</taxon>
        <taxon>Bacillati</taxon>
        <taxon>Actinomycetota</taxon>
        <taxon>Actinomycetes</taxon>
        <taxon>Micrococcales</taxon>
        <taxon>Dermabacteraceae</taxon>
        <taxon>Brachybacterium</taxon>
    </lineage>
</organism>
<dbReference type="EMBL" id="JBHUFL010000003">
    <property type="protein sequence ID" value="MFD1836131.1"/>
    <property type="molecule type" value="Genomic_DNA"/>
</dbReference>
<accession>A0ABW4Q316</accession>
<dbReference type="Proteomes" id="UP001597280">
    <property type="component" value="Unassembled WGS sequence"/>
</dbReference>
<evidence type="ECO:0000256" key="1">
    <source>
        <dbReference type="SAM" id="MobiDB-lite"/>
    </source>
</evidence>
<proteinExistence type="predicted"/>
<evidence type="ECO:0000313" key="3">
    <source>
        <dbReference type="Proteomes" id="UP001597280"/>
    </source>
</evidence>
<name>A0ABW4Q316_9MICO</name>
<evidence type="ECO:0000313" key="2">
    <source>
        <dbReference type="EMBL" id="MFD1836131.1"/>
    </source>
</evidence>
<gene>
    <name evidence="2" type="ORF">ACFSDA_13760</name>
</gene>